<accession>A0A2R6NMM5</accession>
<feature type="region of interest" description="Disordered" evidence="1">
    <location>
        <begin position="1"/>
        <end position="49"/>
    </location>
</feature>
<protein>
    <submittedName>
        <fullName evidence="2">Uncharacterized protein</fullName>
    </submittedName>
</protein>
<evidence type="ECO:0000313" key="3">
    <source>
        <dbReference type="Proteomes" id="UP000186601"/>
    </source>
</evidence>
<organism evidence="2 3">
    <name type="scientific">Hermanssonia centrifuga</name>
    <dbReference type="NCBI Taxonomy" id="98765"/>
    <lineage>
        <taxon>Eukaryota</taxon>
        <taxon>Fungi</taxon>
        <taxon>Dikarya</taxon>
        <taxon>Basidiomycota</taxon>
        <taxon>Agaricomycotina</taxon>
        <taxon>Agaricomycetes</taxon>
        <taxon>Polyporales</taxon>
        <taxon>Meruliaceae</taxon>
        <taxon>Hermanssonia</taxon>
    </lineage>
</organism>
<dbReference type="OrthoDB" id="432483at2759"/>
<sequence>MHESTSLHLERQHSQNPSSPRPIQGVAGSALPGTPGLGGDDGMDISPHDADLFGAFSSITLHYDGES</sequence>
<dbReference type="EMBL" id="MLYV02001069">
    <property type="protein sequence ID" value="PSR73637.1"/>
    <property type="molecule type" value="Genomic_DNA"/>
</dbReference>
<keyword evidence="3" id="KW-1185">Reference proteome</keyword>
<name>A0A2R6NMM5_9APHY</name>
<dbReference type="STRING" id="98765.A0A2R6NMM5"/>
<evidence type="ECO:0000256" key="1">
    <source>
        <dbReference type="SAM" id="MobiDB-lite"/>
    </source>
</evidence>
<dbReference type="AlphaFoldDB" id="A0A2R6NMM5"/>
<reference evidence="2 3" key="1">
    <citation type="submission" date="2018-02" db="EMBL/GenBank/DDBJ databases">
        <title>Genome sequence of the basidiomycete white-rot fungus Phlebia centrifuga.</title>
        <authorList>
            <person name="Granchi Z."/>
            <person name="Peng M."/>
            <person name="de Vries R.P."/>
            <person name="Hilden K."/>
            <person name="Makela M.R."/>
            <person name="Grigoriev I."/>
            <person name="Riley R."/>
        </authorList>
    </citation>
    <scope>NUCLEOTIDE SEQUENCE [LARGE SCALE GENOMIC DNA]</scope>
    <source>
        <strain evidence="2 3">FBCC195</strain>
    </source>
</reference>
<comment type="caution">
    <text evidence="2">The sequence shown here is derived from an EMBL/GenBank/DDBJ whole genome shotgun (WGS) entry which is preliminary data.</text>
</comment>
<dbReference type="Proteomes" id="UP000186601">
    <property type="component" value="Unassembled WGS sequence"/>
</dbReference>
<gene>
    <name evidence="2" type="ORF">PHLCEN_2v10556</name>
</gene>
<proteinExistence type="predicted"/>
<evidence type="ECO:0000313" key="2">
    <source>
        <dbReference type="EMBL" id="PSR73637.1"/>
    </source>
</evidence>
<feature type="compositionally biased region" description="Basic and acidic residues" evidence="1">
    <location>
        <begin position="1"/>
        <end position="13"/>
    </location>
</feature>